<dbReference type="Gene3D" id="3.90.220.20">
    <property type="entry name" value="DNA methylase specificity domains"/>
    <property type="match status" value="2"/>
</dbReference>
<evidence type="ECO:0000256" key="2">
    <source>
        <dbReference type="ARBA" id="ARBA00022747"/>
    </source>
</evidence>
<name>A0A077FD28_9PSED</name>
<dbReference type="PANTHER" id="PTHR43140">
    <property type="entry name" value="TYPE-1 RESTRICTION ENZYME ECOKI SPECIFICITY PROTEIN"/>
    <property type="match status" value="1"/>
</dbReference>
<dbReference type="SUPFAM" id="SSF116734">
    <property type="entry name" value="DNA methylase specificity domain"/>
    <property type="match status" value="2"/>
</dbReference>
<dbReference type="InterPro" id="IPR051212">
    <property type="entry name" value="Type-I_RE_S_subunit"/>
</dbReference>
<dbReference type="RefSeq" id="WP_174446940.1">
    <property type="nucleotide sequence ID" value="NZ_CP009048.1"/>
</dbReference>
<organism evidence="5 6">
    <name type="scientific">Pseudomonas alkylphenolica</name>
    <dbReference type="NCBI Taxonomy" id="237609"/>
    <lineage>
        <taxon>Bacteria</taxon>
        <taxon>Pseudomonadati</taxon>
        <taxon>Pseudomonadota</taxon>
        <taxon>Gammaproteobacteria</taxon>
        <taxon>Pseudomonadales</taxon>
        <taxon>Pseudomonadaceae</taxon>
        <taxon>Pseudomonas</taxon>
    </lineage>
</organism>
<keyword evidence="3" id="KW-0238">DNA-binding</keyword>
<dbReference type="GO" id="GO:0009307">
    <property type="term" value="P:DNA restriction-modification system"/>
    <property type="evidence" value="ECO:0007669"/>
    <property type="project" value="UniProtKB-KW"/>
</dbReference>
<reference evidence="5 6" key="1">
    <citation type="submission" date="2014-07" db="EMBL/GenBank/DDBJ databases">
        <authorList>
            <person name="Lee K."/>
            <person name="Lim J.Y."/>
            <person name="Hwang I."/>
        </authorList>
    </citation>
    <scope>NUCLEOTIDE SEQUENCE [LARGE SCALE GENOMIC DNA]</scope>
    <source>
        <strain evidence="5 6">KL28</strain>
    </source>
</reference>
<evidence type="ECO:0000256" key="1">
    <source>
        <dbReference type="ARBA" id="ARBA00010923"/>
    </source>
</evidence>
<evidence type="ECO:0000313" key="6">
    <source>
        <dbReference type="Proteomes" id="UP000028931"/>
    </source>
</evidence>
<evidence type="ECO:0000259" key="4">
    <source>
        <dbReference type="Pfam" id="PF01420"/>
    </source>
</evidence>
<dbReference type="EMBL" id="CP009048">
    <property type="protein sequence ID" value="AIL61196.1"/>
    <property type="molecule type" value="Genomic_DNA"/>
</dbReference>
<dbReference type="PANTHER" id="PTHR43140:SF1">
    <property type="entry name" value="TYPE I RESTRICTION ENZYME ECOKI SPECIFICITY SUBUNIT"/>
    <property type="match status" value="1"/>
</dbReference>
<dbReference type="eggNOG" id="COG0732">
    <property type="taxonomic scope" value="Bacteria"/>
</dbReference>
<evidence type="ECO:0000313" key="5">
    <source>
        <dbReference type="EMBL" id="AIL61196.1"/>
    </source>
</evidence>
<gene>
    <name evidence="5" type="ORF">PSAKL28_19750</name>
</gene>
<accession>A0A077FD28</accession>
<dbReference type="CDD" id="cd17266">
    <property type="entry name" value="RMtype1_S_Sau1132ORF3780P-TRD2-CR2_like"/>
    <property type="match status" value="1"/>
</dbReference>
<dbReference type="GO" id="GO:0003677">
    <property type="term" value="F:DNA binding"/>
    <property type="evidence" value="ECO:0007669"/>
    <property type="project" value="UniProtKB-KW"/>
</dbReference>
<protein>
    <submittedName>
        <fullName evidence="5">Type I restriction-modification system, S subunit</fullName>
    </submittedName>
</protein>
<dbReference type="KEGG" id="palk:PSAKL28_19750"/>
<dbReference type="InterPro" id="IPR000055">
    <property type="entry name" value="Restrct_endonuc_typeI_TRD"/>
</dbReference>
<dbReference type="HOGENOM" id="CLU_021095_1_2_6"/>
<feature type="domain" description="Type I restriction modification DNA specificity" evidence="4">
    <location>
        <begin position="22"/>
        <end position="165"/>
    </location>
</feature>
<sequence>MSHYKPYPAYKDSGVEWLGLVPEHWQVKKLKWLASLQSGDFITSESIEEEGAYPVYGGNGLRGYCTSFTHEGTYALVGRQGALCGNINYAAGKFWASEHAVVVSPYESTAVRWLGELLRAMNLGQYSISSAQPGLAVERIIDLPLPVPPEIEREAIAGHIDRETARIDALVEKKTHFVELLREKRQTLITHAVTKGLDPNVKMKDSGLEWLGEVPEHWSIKPFKVCIDFQEGPGIMAVDFRDEGTPLLRVAGVQGRWATLAGCNYLEPDKVERQWKHFRLVPGDLLISASASMGTVCEVADEAAGSIAYTGLIRLRGKKSVMLRSYIRSLVVSSLFSTQIDLFKAGSTIQHFGPIHLSQMFVVCPPLDEQEAIAQHVESETLRIDELIAKSERSVELLKERRSALITAAVTGQIDLRETV</sequence>
<keyword evidence="2" id="KW-0680">Restriction system</keyword>
<dbReference type="REBASE" id="92612">
    <property type="entry name" value="S.PalKL28ORF19740P"/>
</dbReference>
<proteinExistence type="inferred from homology"/>
<evidence type="ECO:0000256" key="3">
    <source>
        <dbReference type="ARBA" id="ARBA00023125"/>
    </source>
</evidence>
<dbReference type="InterPro" id="IPR044946">
    <property type="entry name" value="Restrct_endonuc_typeI_TRD_sf"/>
</dbReference>
<comment type="similarity">
    <text evidence="1">Belongs to the type-I restriction system S methylase family.</text>
</comment>
<dbReference type="Pfam" id="PF01420">
    <property type="entry name" value="Methylase_S"/>
    <property type="match status" value="1"/>
</dbReference>
<dbReference type="Proteomes" id="UP000028931">
    <property type="component" value="Chromosome"/>
</dbReference>
<dbReference type="AlphaFoldDB" id="A0A077FD28"/>